<dbReference type="Gene3D" id="1.20.1250.20">
    <property type="entry name" value="MFS general substrate transporter like domains"/>
    <property type="match status" value="2"/>
</dbReference>
<evidence type="ECO:0000256" key="3">
    <source>
        <dbReference type="ARBA" id="ARBA00022692"/>
    </source>
</evidence>
<evidence type="ECO:0000259" key="7">
    <source>
        <dbReference type="PROSITE" id="PS50850"/>
    </source>
</evidence>
<feature type="transmembrane region" description="Helical" evidence="6">
    <location>
        <begin position="388"/>
        <end position="404"/>
    </location>
</feature>
<evidence type="ECO:0000256" key="5">
    <source>
        <dbReference type="ARBA" id="ARBA00023136"/>
    </source>
</evidence>
<dbReference type="InterPro" id="IPR050495">
    <property type="entry name" value="ATG22/LtaA_families"/>
</dbReference>
<keyword evidence="4 6" id="KW-1133">Transmembrane helix</keyword>
<comment type="caution">
    <text evidence="8">The sequence shown here is derived from an EMBL/GenBank/DDBJ whole genome shotgun (WGS) entry which is preliminary data.</text>
</comment>
<dbReference type="SUPFAM" id="SSF103473">
    <property type="entry name" value="MFS general substrate transporter"/>
    <property type="match status" value="1"/>
</dbReference>
<keyword evidence="2" id="KW-0813">Transport</keyword>
<evidence type="ECO:0000256" key="1">
    <source>
        <dbReference type="ARBA" id="ARBA00004127"/>
    </source>
</evidence>
<evidence type="ECO:0000256" key="4">
    <source>
        <dbReference type="ARBA" id="ARBA00022989"/>
    </source>
</evidence>
<feature type="transmembrane region" description="Helical" evidence="6">
    <location>
        <begin position="194"/>
        <end position="214"/>
    </location>
</feature>
<feature type="transmembrane region" description="Helical" evidence="6">
    <location>
        <begin position="338"/>
        <end position="357"/>
    </location>
</feature>
<evidence type="ECO:0000313" key="9">
    <source>
        <dbReference type="Proteomes" id="UP000220828"/>
    </source>
</evidence>
<feature type="transmembrane region" description="Helical" evidence="6">
    <location>
        <begin position="159"/>
        <end position="179"/>
    </location>
</feature>
<dbReference type="InterPro" id="IPR020846">
    <property type="entry name" value="MFS_dom"/>
</dbReference>
<dbReference type="GO" id="GO:0022857">
    <property type="term" value="F:transmembrane transporter activity"/>
    <property type="evidence" value="ECO:0007669"/>
    <property type="project" value="InterPro"/>
</dbReference>
<evidence type="ECO:0000313" key="8">
    <source>
        <dbReference type="EMBL" id="PDS24940.1"/>
    </source>
</evidence>
<evidence type="ECO:0000256" key="2">
    <source>
        <dbReference type="ARBA" id="ARBA00022448"/>
    </source>
</evidence>
<feature type="transmembrane region" description="Helical" evidence="6">
    <location>
        <begin position="314"/>
        <end position="332"/>
    </location>
</feature>
<feature type="transmembrane region" description="Helical" evidence="6">
    <location>
        <begin position="61"/>
        <end position="81"/>
    </location>
</feature>
<proteinExistence type="predicted"/>
<dbReference type="Proteomes" id="UP000220828">
    <property type="component" value="Unassembled WGS sequence"/>
</dbReference>
<dbReference type="GO" id="GO:0012505">
    <property type="term" value="C:endomembrane system"/>
    <property type="evidence" value="ECO:0007669"/>
    <property type="project" value="UniProtKB-SubCell"/>
</dbReference>
<dbReference type="AlphaFoldDB" id="A0A2H3KN12"/>
<feature type="transmembrane region" description="Helical" evidence="6">
    <location>
        <begin position="251"/>
        <end position="272"/>
    </location>
</feature>
<dbReference type="InterPro" id="IPR024671">
    <property type="entry name" value="Atg22-like"/>
</dbReference>
<dbReference type="OrthoDB" id="9768783at2"/>
<gene>
    <name evidence="8" type="ORF">B0A77_06695</name>
</gene>
<feature type="transmembrane region" description="Helical" evidence="6">
    <location>
        <begin position="410"/>
        <end position="428"/>
    </location>
</feature>
<accession>A0A2H3KN12</accession>
<dbReference type="RefSeq" id="WP_097553950.1">
    <property type="nucleotide sequence ID" value="NZ_PCMW01000034.1"/>
</dbReference>
<protein>
    <submittedName>
        <fullName evidence="8">MFS transporter</fullName>
    </submittedName>
</protein>
<keyword evidence="5 6" id="KW-0472">Membrane</keyword>
<dbReference type="PANTHER" id="PTHR23519">
    <property type="entry name" value="AUTOPHAGY-RELATED PROTEIN 22"/>
    <property type="match status" value="1"/>
</dbReference>
<dbReference type="EMBL" id="PCMW01000034">
    <property type="protein sequence ID" value="PDS24940.1"/>
    <property type="molecule type" value="Genomic_DNA"/>
</dbReference>
<dbReference type="PROSITE" id="PS50850">
    <property type="entry name" value="MFS"/>
    <property type="match status" value="1"/>
</dbReference>
<comment type="subcellular location">
    <subcellularLocation>
        <location evidence="1">Endomembrane system</location>
        <topology evidence="1">Multi-pass membrane protein</topology>
    </subcellularLocation>
</comment>
<name>A0A2H3KN12_9FLAO</name>
<reference evidence="8 9" key="1">
    <citation type="submission" date="2017-09" db="EMBL/GenBank/DDBJ databases">
        <title>Whole genomes of Flavobacteriaceae.</title>
        <authorList>
            <person name="Stine C."/>
            <person name="Li C."/>
            <person name="Tadesse D."/>
        </authorList>
    </citation>
    <scope>NUCLEOTIDE SEQUENCE [LARGE SCALE GENOMIC DNA]</scope>
    <source>
        <strain evidence="8 9">ATCC 35036</strain>
    </source>
</reference>
<feature type="domain" description="Major facilitator superfamily (MFS) profile" evidence="7">
    <location>
        <begin position="247"/>
        <end position="434"/>
    </location>
</feature>
<dbReference type="PANTHER" id="PTHR23519:SF1">
    <property type="entry name" value="AUTOPHAGY-RELATED PROTEIN 22"/>
    <property type="match status" value="1"/>
</dbReference>
<dbReference type="InterPro" id="IPR036259">
    <property type="entry name" value="MFS_trans_sf"/>
</dbReference>
<feature type="transmembrane region" description="Helical" evidence="6">
    <location>
        <begin position="117"/>
        <end position="138"/>
    </location>
</feature>
<feature type="transmembrane region" description="Helical" evidence="6">
    <location>
        <begin position="93"/>
        <end position="111"/>
    </location>
</feature>
<dbReference type="Pfam" id="PF11700">
    <property type="entry name" value="ATG22"/>
    <property type="match status" value="1"/>
</dbReference>
<feature type="transmembrane region" description="Helical" evidence="6">
    <location>
        <begin position="20"/>
        <end position="38"/>
    </location>
</feature>
<sequence>MENLHKGDKKLINAWAIYDWANSVYSLVIATAVFPIYYESVTSQNNGMVVFCGISFHNTTLLSYSLSFSFLVVAFLSPILSGIADYTGNKKRFLQFFCYLGSLSVMCLYFFKGQSTVWIGIVFTILASIGFWGSIVFYNSYLPEIAPPEDHDRVSAKGFMFGYTGSVILLSFNLTMVLHPEWYGITDPTLPSRISFLSVGIWWISFAQITFYYLPNNVFQKKPEKDFIFKGIRELKIILMILKNHPALKQYLIAFFLYSIGVQTIILLAGIYGKKELGIDTSKLIITILLIQIVAIFGAFLFSRISENIGNIKTLKLTIAIWGLICFAAYLLDARNKYINIQFYALGAMIGMVLGAIQSLSRSTYSKLLPHTEDHTTYFSFFDVTEKLAIVLGTFIFGLVGAITESMRNSIFILAVFFLLGYIVLSFMKPIDKH</sequence>
<feature type="transmembrane region" description="Helical" evidence="6">
    <location>
        <begin position="284"/>
        <end position="302"/>
    </location>
</feature>
<evidence type="ECO:0000256" key="6">
    <source>
        <dbReference type="SAM" id="Phobius"/>
    </source>
</evidence>
<keyword evidence="3 6" id="KW-0812">Transmembrane</keyword>
<organism evidence="8 9">
    <name type="scientific">Flavobacterium branchiophilum</name>
    <dbReference type="NCBI Taxonomy" id="55197"/>
    <lineage>
        <taxon>Bacteria</taxon>
        <taxon>Pseudomonadati</taxon>
        <taxon>Bacteroidota</taxon>
        <taxon>Flavobacteriia</taxon>
        <taxon>Flavobacteriales</taxon>
        <taxon>Flavobacteriaceae</taxon>
        <taxon>Flavobacterium</taxon>
    </lineage>
</organism>